<dbReference type="AlphaFoldDB" id="A0A8T2DW53"/>
<evidence type="ECO:0000259" key="2">
    <source>
        <dbReference type="Pfam" id="PF03107"/>
    </source>
</evidence>
<feature type="non-terminal residue" evidence="4">
    <location>
        <position position="546"/>
    </location>
</feature>
<dbReference type="Pfam" id="PF03107">
    <property type="entry name" value="C1_2"/>
    <property type="match status" value="3"/>
</dbReference>
<dbReference type="InterPro" id="IPR053192">
    <property type="entry name" value="Vacuole_Formation_Reg"/>
</dbReference>
<sequence length="546" mass="61960">MEEIGETHESDDGGVLSPFHKHPLYPTKDSSTPCVGCAGEETAGKCSCHICEIYVHKDCLEIINPSNPTYHLSLTDRYGKLFRCSICPSISYRYIYLCSFSGLPVCEKCARKPFTIDPGRAHEHPLLVFLKGSFSFPCDACGVNDAKSCLCLCIPCRFTIHRECVYLPRVICINRHDHRISHVPRLGSGNWSCGICRKEVNGMYGAFSCSTCTFAVHSRCAIRRNVWDGIELEGVPEEDPADNLPFKVVREGVIKHFTHEHNLRLINVGDILHDKSKQCYGCVLPIFFNSCYICTHCDFILHETCAYFSPKKRHPSVSRQLTLYAECYCSPYVWSGPFRCFVCDQKCNGFAYVDDSATLPGFKIDLRCVSIYDGYVHNSQPHSMLVISDDWSDYHSNECSRCGKSGNDVWCLTEREDLFMCYKCATIPELAMHKYDVHPLSLRFSENAIGDYWCDICEKIVDPLEWFYTCDMCSTTLHIDCVLGAEPYMRVGSTFQLGGFVLEVLSNDYASRPRCDTCSSRIEDVIVYKSEDVYFCSLTCIQKIPK</sequence>
<protein>
    <submittedName>
        <fullName evidence="4">DC1</fullName>
    </submittedName>
</protein>
<dbReference type="InterPro" id="IPR004146">
    <property type="entry name" value="DC1"/>
</dbReference>
<dbReference type="OrthoDB" id="938199at2759"/>
<accession>A0A8T2DW53</accession>
<dbReference type="EMBL" id="JAEFBJ010000005">
    <property type="protein sequence ID" value="KAG7611641.1"/>
    <property type="molecule type" value="Genomic_DNA"/>
</dbReference>
<feature type="domain" description="DC1" evidence="2">
    <location>
        <begin position="434"/>
        <end position="482"/>
    </location>
</feature>
<evidence type="ECO:0000313" key="5">
    <source>
        <dbReference type="Proteomes" id="UP000694251"/>
    </source>
</evidence>
<reference evidence="4 5" key="1">
    <citation type="submission" date="2020-12" db="EMBL/GenBank/DDBJ databases">
        <title>Concerted genomic and epigenomic changes stabilize Arabidopsis allopolyploids.</title>
        <authorList>
            <person name="Chen Z."/>
        </authorList>
    </citation>
    <scope>NUCLEOTIDE SEQUENCE [LARGE SCALE GENOMIC DNA]</scope>
    <source>
        <strain evidence="4">As9502</strain>
        <tissue evidence="4">Leaf</tissue>
    </source>
</reference>
<evidence type="ECO:0000313" key="4">
    <source>
        <dbReference type="EMBL" id="KAG7611641.1"/>
    </source>
</evidence>
<proteinExistence type="predicted"/>
<evidence type="ECO:0000256" key="1">
    <source>
        <dbReference type="ARBA" id="ARBA00022737"/>
    </source>
</evidence>
<keyword evidence="5" id="KW-1185">Reference proteome</keyword>
<dbReference type="InterPro" id="IPR054483">
    <property type="entry name" value="DC1-like_CT"/>
</dbReference>
<feature type="domain" description="DC1" evidence="2">
    <location>
        <begin position="257"/>
        <end position="306"/>
    </location>
</feature>
<comment type="caution">
    <text evidence="4">The sequence shown here is derived from an EMBL/GenBank/DDBJ whole genome shotgun (WGS) entry which is preliminary data.</text>
</comment>
<feature type="domain" description="DC1" evidence="2">
    <location>
        <begin position="174"/>
        <end position="221"/>
    </location>
</feature>
<dbReference type="Proteomes" id="UP000694251">
    <property type="component" value="Chromosome 5"/>
</dbReference>
<evidence type="ECO:0000259" key="3">
    <source>
        <dbReference type="Pfam" id="PF22926"/>
    </source>
</evidence>
<dbReference type="Pfam" id="PF22926">
    <property type="entry name" value="C1-like_CT"/>
    <property type="match status" value="1"/>
</dbReference>
<keyword evidence="1" id="KW-0677">Repeat</keyword>
<dbReference type="PANTHER" id="PTHR32410">
    <property type="entry name" value="CYSTEINE/HISTIDINE-RICH C1 DOMAIN FAMILY PROTEIN"/>
    <property type="match status" value="1"/>
</dbReference>
<dbReference type="PANTHER" id="PTHR32410:SF184">
    <property type="entry name" value="CHP-RICH ZINC FINGER PROTEIN-LIKE-RELATED"/>
    <property type="match status" value="1"/>
</dbReference>
<feature type="domain" description="DC1-like C-terminal" evidence="3">
    <location>
        <begin position="503"/>
        <end position="541"/>
    </location>
</feature>
<organism evidence="4 5">
    <name type="scientific">Arabidopsis suecica</name>
    <name type="common">Swedish thale-cress</name>
    <name type="synonym">Cardaminopsis suecica</name>
    <dbReference type="NCBI Taxonomy" id="45249"/>
    <lineage>
        <taxon>Eukaryota</taxon>
        <taxon>Viridiplantae</taxon>
        <taxon>Streptophyta</taxon>
        <taxon>Embryophyta</taxon>
        <taxon>Tracheophyta</taxon>
        <taxon>Spermatophyta</taxon>
        <taxon>Magnoliopsida</taxon>
        <taxon>eudicotyledons</taxon>
        <taxon>Gunneridae</taxon>
        <taxon>Pentapetalae</taxon>
        <taxon>rosids</taxon>
        <taxon>malvids</taxon>
        <taxon>Brassicales</taxon>
        <taxon>Brassicaceae</taxon>
        <taxon>Camelineae</taxon>
        <taxon>Arabidopsis</taxon>
    </lineage>
</organism>
<name>A0A8T2DW53_ARASU</name>
<gene>
    <name evidence="4" type="ORF">ISN44_As05g037340</name>
</gene>